<dbReference type="InterPro" id="IPR026030">
    <property type="entry name" value="Pur-cyt_permease_Fcy2/21/22"/>
</dbReference>
<dbReference type="Gene3D" id="1.10.4160.10">
    <property type="entry name" value="Hydantoin permease"/>
    <property type="match status" value="1"/>
</dbReference>
<keyword evidence="10" id="KW-1185">Reference proteome</keyword>
<evidence type="ECO:0000256" key="4">
    <source>
        <dbReference type="ARBA" id="ARBA00022692"/>
    </source>
</evidence>
<evidence type="ECO:0000256" key="8">
    <source>
        <dbReference type="SAM" id="Phobius"/>
    </source>
</evidence>
<dbReference type="EMBL" id="BSVB01000001">
    <property type="protein sequence ID" value="GMA94901.1"/>
    <property type="molecule type" value="Genomic_DNA"/>
</dbReference>
<gene>
    <name evidence="9" type="ORF">GCM10025881_17250</name>
</gene>
<dbReference type="PANTHER" id="PTHR31806:SF1">
    <property type="entry name" value="PURINE-CYTOSINE PERMEASE FCY2-RELATED"/>
    <property type="match status" value="1"/>
</dbReference>
<evidence type="ECO:0000256" key="2">
    <source>
        <dbReference type="ARBA" id="ARBA00008974"/>
    </source>
</evidence>
<comment type="similarity">
    <text evidence="2 7">Belongs to the purine-cytosine permease (2.A.39) family.</text>
</comment>
<reference evidence="10" key="1">
    <citation type="journal article" date="2019" name="Int. J. Syst. Evol. Microbiol.">
        <title>The Global Catalogue of Microorganisms (GCM) 10K type strain sequencing project: providing services to taxonomists for standard genome sequencing and annotation.</title>
        <authorList>
            <consortium name="The Broad Institute Genomics Platform"/>
            <consortium name="The Broad Institute Genome Sequencing Center for Infectious Disease"/>
            <person name="Wu L."/>
            <person name="Ma J."/>
        </authorList>
    </citation>
    <scope>NUCLEOTIDE SEQUENCE [LARGE SCALE GENOMIC DNA]</scope>
    <source>
        <strain evidence="10">NBRC 108894</strain>
    </source>
</reference>
<dbReference type="InterPro" id="IPR001248">
    <property type="entry name" value="Pur-cyt_permease"/>
</dbReference>
<keyword evidence="3 7" id="KW-0813">Transport</keyword>
<feature type="transmembrane region" description="Helical" evidence="8">
    <location>
        <begin position="238"/>
        <end position="264"/>
    </location>
</feature>
<evidence type="ECO:0000256" key="5">
    <source>
        <dbReference type="ARBA" id="ARBA00022989"/>
    </source>
</evidence>
<feature type="transmembrane region" description="Helical" evidence="8">
    <location>
        <begin position="133"/>
        <end position="156"/>
    </location>
</feature>
<dbReference type="Pfam" id="PF02133">
    <property type="entry name" value="Transp_cyt_pur"/>
    <property type="match status" value="1"/>
</dbReference>
<keyword evidence="5 8" id="KW-1133">Transmembrane helix</keyword>
<organism evidence="9 10">
    <name type="scientific">Pseudolysinimonas kribbensis</name>
    <dbReference type="NCBI Taxonomy" id="433641"/>
    <lineage>
        <taxon>Bacteria</taxon>
        <taxon>Bacillati</taxon>
        <taxon>Actinomycetota</taxon>
        <taxon>Actinomycetes</taxon>
        <taxon>Micrococcales</taxon>
        <taxon>Microbacteriaceae</taxon>
        <taxon>Pseudolysinimonas</taxon>
    </lineage>
</organism>
<dbReference type="PANTHER" id="PTHR31806">
    <property type="entry name" value="PURINE-CYTOSINE PERMEASE FCY2-RELATED"/>
    <property type="match status" value="1"/>
</dbReference>
<feature type="transmembrane region" description="Helical" evidence="8">
    <location>
        <begin position="33"/>
        <end position="54"/>
    </location>
</feature>
<feature type="transmembrane region" description="Helical" evidence="8">
    <location>
        <begin position="60"/>
        <end position="80"/>
    </location>
</feature>
<accession>A0ABQ6K2T2</accession>
<proteinExistence type="inferred from homology"/>
<evidence type="ECO:0000313" key="9">
    <source>
        <dbReference type="EMBL" id="GMA94901.1"/>
    </source>
</evidence>
<evidence type="ECO:0000256" key="6">
    <source>
        <dbReference type="ARBA" id="ARBA00023136"/>
    </source>
</evidence>
<feature type="transmembrane region" description="Helical" evidence="8">
    <location>
        <begin position="191"/>
        <end position="217"/>
    </location>
</feature>
<feature type="transmembrane region" description="Helical" evidence="8">
    <location>
        <begin position="163"/>
        <end position="185"/>
    </location>
</feature>
<feature type="transmembrane region" description="Helical" evidence="8">
    <location>
        <begin position="323"/>
        <end position="344"/>
    </location>
</feature>
<dbReference type="CDD" id="cd11484">
    <property type="entry name" value="SLC-NCS1sbd_CobB-like"/>
    <property type="match status" value="1"/>
</dbReference>
<feature type="transmembrane region" description="Helical" evidence="8">
    <location>
        <begin position="356"/>
        <end position="377"/>
    </location>
</feature>
<comment type="caution">
    <text evidence="9">The sequence shown here is derived from an EMBL/GenBank/DDBJ whole genome shotgun (WGS) entry which is preliminary data.</text>
</comment>
<feature type="transmembrane region" description="Helical" evidence="8">
    <location>
        <begin position="284"/>
        <end position="311"/>
    </location>
</feature>
<evidence type="ECO:0000256" key="7">
    <source>
        <dbReference type="PIRNR" id="PIRNR002744"/>
    </source>
</evidence>
<sequence>MSTETRTAAPVAEVRTIDYIPENERHGKSRNLFTIWFGSNIMMLTIATGVLSTVVYGLPIWAAILAMAIGNVLGGIVMALHAAQGPQMGIPQMLQTRAQFGVWGSLLVVVIVVVMYVAFFASNAVLGGQALDGLLHLGTFWSTVIIGLISVVGVVFGYRLIHAFGTGMSIVAGLVLVACFVYVIVAHTVPAAAFSSGTLTAAGFMGTVSLAALWQIAYAPYVSDYTRYMPKDTGVRPAFWATFAGCVLGSLITMAFGALLGAAFPKIENTSTALQHLVPGISWLALLAFGVGIAITNAMNLYCGSLAIITIGQTLVPKWIPRAWTRSIIAVILFVIALLIGFAASADFLTNLTSLLLLLLIVLIPWTAVNLVDYYVVRHGNYDITSLFRPDGGIYGRINRNAVICYFVGIVVQLPFVNTPFFEGPVAKALGGVDISWIVGLVIVCPLYYVLMRTSRRQLVPTHEMAAGDITSVGAE</sequence>
<name>A0ABQ6K2T2_9MICO</name>
<dbReference type="Proteomes" id="UP001157034">
    <property type="component" value="Unassembled WGS sequence"/>
</dbReference>
<keyword evidence="6 7" id="KW-0472">Membrane</keyword>
<protein>
    <submittedName>
        <fullName evidence="9">Cytosine permease</fullName>
    </submittedName>
</protein>
<evidence type="ECO:0000313" key="10">
    <source>
        <dbReference type="Proteomes" id="UP001157034"/>
    </source>
</evidence>
<feature type="transmembrane region" description="Helical" evidence="8">
    <location>
        <begin position="398"/>
        <end position="417"/>
    </location>
</feature>
<comment type="subcellular location">
    <subcellularLocation>
        <location evidence="1">Membrane</location>
        <topology evidence="1">Multi-pass membrane protein</topology>
    </subcellularLocation>
</comment>
<dbReference type="PIRSF" id="PIRSF002744">
    <property type="entry name" value="Pur-cyt_permease"/>
    <property type="match status" value="1"/>
</dbReference>
<evidence type="ECO:0000256" key="3">
    <source>
        <dbReference type="ARBA" id="ARBA00022448"/>
    </source>
</evidence>
<dbReference type="RefSeq" id="WP_284253771.1">
    <property type="nucleotide sequence ID" value="NZ_BAAAQO010000002.1"/>
</dbReference>
<evidence type="ECO:0000256" key="1">
    <source>
        <dbReference type="ARBA" id="ARBA00004141"/>
    </source>
</evidence>
<feature type="transmembrane region" description="Helical" evidence="8">
    <location>
        <begin position="429"/>
        <end position="451"/>
    </location>
</feature>
<keyword evidence="4 8" id="KW-0812">Transmembrane</keyword>
<feature type="transmembrane region" description="Helical" evidence="8">
    <location>
        <begin position="100"/>
        <end position="121"/>
    </location>
</feature>